<proteinExistence type="predicted"/>
<dbReference type="EMBL" id="CAMXCT020001890">
    <property type="protein sequence ID" value="CAL1147279.1"/>
    <property type="molecule type" value="Genomic_DNA"/>
</dbReference>
<evidence type="ECO:0000313" key="2">
    <source>
        <dbReference type="EMBL" id="CAL1147279.1"/>
    </source>
</evidence>
<keyword evidence="3" id="KW-1185">Reference proteome</keyword>
<evidence type="ECO:0000313" key="1">
    <source>
        <dbReference type="EMBL" id="CAI3993904.1"/>
    </source>
</evidence>
<sequence>MKSSIEESLVENQFWQEAINETQRTAATSKVHAPEIQEQRKKLKKYVQASAESTDVDHRAGMQIVVPTLQGFSELHKKLKTGALDELQNAVLQAMRKLTRFITSATDVTCEEVPVDMVAPLIEGLESFAAVVGIPEAVELQQHLEAWYAKSEADILRARIQSSLEGASSKLAAATSGGAQELLIDWPLLAEEVPKLPSLPESLIAAFDSAMNAIACDLCCQVKRPDFQQDAAKQIDSVMKKVLPHSDHPLKGVVEALIVLAHDCAACRAAISKYTGLGRSVEHRLQRDPVNGYLMTAARTYMSLAQSIASFELARDKALECMLEDDSSHVLQVLQVDIASELSGIRKDASSLALAVDAIMKARASDVQGVLQKCEEASLGMTRGGASDWKQGIKDENDLAEVSAVASKTLEKVDGASLGQQLEACRQAMKKVEELQSTSRKMMKVLTAGKFPTLPAGGDGALSLPSWEGADESMANFDLSFKTYQLLYCEGLLYFGHSSRSKASTPGISSMLTLIAGEKINQEHVQPALFQRAQELQTAASSKAK</sequence>
<dbReference type="Proteomes" id="UP001152797">
    <property type="component" value="Unassembled WGS sequence"/>
</dbReference>
<evidence type="ECO:0000313" key="3">
    <source>
        <dbReference type="Proteomes" id="UP001152797"/>
    </source>
</evidence>
<dbReference type="AlphaFoldDB" id="A0A9P1FY33"/>
<dbReference type="EMBL" id="CAMXCT010001890">
    <property type="protein sequence ID" value="CAI3993904.1"/>
    <property type="molecule type" value="Genomic_DNA"/>
</dbReference>
<name>A0A9P1FY33_9DINO</name>
<protein>
    <submittedName>
        <fullName evidence="1">Uncharacterized protein</fullName>
    </submittedName>
</protein>
<accession>A0A9P1FY33</accession>
<gene>
    <name evidence="1" type="ORF">C1SCF055_LOCUS20606</name>
</gene>
<reference evidence="1" key="1">
    <citation type="submission" date="2022-10" db="EMBL/GenBank/DDBJ databases">
        <authorList>
            <person name="Chen Y."/>
            <person name="Dougan E. K."/>
            <person name="Chan C."/>
            <person name="Rhodes N."/>
            <person name="Thang M."/>
        </authorList>
    </citation>
    <scope>NUCLEOTIDE SEQUENCE</scope>
</reference>
<dbReference type="EMBL" id="CAMXCT030001890">
    <property type="protein sequence ID" value="CAL4781216.1"/>
    <property type="molecule type" value="Genomic_DNA"/>
</dbReference>
<organism evidence="1">
    <name type="scientific">Cladocopium goreaui</name>
    <dbReference type="NCBI Taxonomy" id="2562237"/>
    <lineage>
        <taxon>Eukaryota</taxon>
        <taxon>Sar</taxon>
        <taxon>Alveolata</taxon>
        <taxon>Dinophyceae</taxon>
        <taxon>Suessiales</taxon>
        <taxon>Symbiodiniaceae</taxon>
        <taxon>Cladocopium</taxon>
    </lineage>
</organism>
<reference evidence="2" key="2">
    <citation type="submission" date="2024-04" db="EMBL/GenBank/DDBJ databases">
        <authorList>
            <person name="Chen Y."/>
            <person name="Shah S."/>
            <person name="Dougan E. K."/>
            <person name="Thang M."/>
            <person name="Chan C."/>
        </authorList>
    </citation>
    <scope>NUCLEOTIDE SEQUENCE [LARGE SCALE GENOMIC DNA]</scope>
</reference>
<comment type="caution">
    <text evidence="1">The sequence shown here is derived from an EMBL/GenBank/DDBJ whole genome shotgun (WGS) entry which is preliminary data.</text>
</comment>